<dbReference type="Pfam" id="PF08378">
    <property type="entry name" value="NERD"/>
    <property type="match status" value="1"/>
</dbReference>
<dbReference type="RefSeq" id="WP_053403553.1">
    <property type="nucleotide sequence ID" value="NZ_LILC01000037.1"/>
</dbReference>
<dbReference type="Proteomes" id="UP000037558">
    <property type="component" value="Unassembled WGS sequence"/>
</dbReference>
<reference evidence="3" key="1">
    <citation type="submission" date="2015-08" db="EMBL/GenBank/DDBJ databases">
        <title>Fjat-14210 dsm16467.</title>
        <authorList>
            <person name="Liu B."/>
            <person name="Wang J."/>
            <person name="Zhu Y."/>
            <person name="Liu G."/>
            <person name="Chen Q."/>
            <person name="Chen Z."/>
            <person name="Lan J."/>
            <person name="Che J."/>
            <person name="Ge C."/>
            <person name="Shi H."/>
            <person name="Pan Z."/>
            <person name="Liu X."/>
        </authorList>
    </citation>
    <scope>NUCLEOTIDE SEQUENCE [LARGE SCALE GENOMIC DNA]</scope>
    <source>
        <strain evidence="3">DSM 16467</strain>
    </source>
</reference>
<dbReference type="PATRIC" id="fig|284581.3.peg.3206"/>
<comment type="caution">
    <text evidence="2">The sequence shown here is derived from an EMBL/GenBank/DDBJ whole genome shotgun (WGS) entry which is preliminary data.</text>
</comment>
<keyword evidence="3" id="KW-1185">Reference proteome</keyword>
<proteinExistence type="predicted"/>
<dbReference type="STRING" id="284581.AMD01_21795"/>
<evidence type="ECO:0000313" key="3">
    <source>
        <dbReference type="Proteomes" id="UP000037558"/>
    </source>
</evidence>
<dbReference type="EMBL" id="LILC01000037">
    <property type="protein sequence ID" value="KOO37123.1"/>
    <property type="molecule type" value="Genomic_DNA"/>
</dbReference>
<name>A0A0M0KFC8_9BACI</name>
<gene>
    <name evidence="2" type="ORF">AMD01_21795</name>
</gene>
<organism evidence="2 3">
    <name type="scientific">Priestia koreensis</name>
    <dbReference type="NCBI Taxonomy" id="284581"/>
    <lineage>
        <taxon>Bacteria</taxon>
        <taxon>Bacillati</taxon>
        <taxon>Bacillota</taxon>
        <taxon>Bacilli</taxon>
        <taxon>Bacillales</taxon>
        <taxon>Bacillaceae</taxon>
        <taxon>Priestia</taxon>
    </lineage>
</organism>
<dbReference type="OrthoDB" id="569879at2"/>
<dbReference type="InterPro" id="IPR011528">
    <property type="entry name" value="NERD"/>
</dbReference>
<dbReference type="AlphaFoldDB" id="A0A0M0KFC8"/>
<evidence type="ECO:0000259" key="1">
    <source>
        <dbReference type="PROSITE" id="PS50965"/>
    </source>
</evidence>
<dbReference type="PROSITE" id="PS50965">
    <property type="entry name" value="NERD"/>
    <property type="match status" value="1"/>
</dbReference>
<sequence>MIAKERTIPLKLQKLEALLRRLPHQHAKRDSIAEKLYRLKAGYRGEREIDYPLSFLPEDTYWILHDLRLFDGSHYFQIDTLVISQRFALILEVKNFKGVLVLEESFQQMIRIIDEKKEGFPNPVFQLERQKNQLKKWFAFHHIAPIPIEGLVVISRPQTILQSTPNHPHIHTMIHAEKIPFIVREMSQLHSKKKWSKNQVYEAIKLTLNEHAPLDIDILEQEEILPIELIKGVQCPFCDELSMKRGWGRWDCLLCYKTSKTAHYAALNDYKLLISHTISNQQARNFLCIESPIVTRKLLLTSPAREGTNRHRIYHLT</sequence>
<accession>A0A0M0KFC8</accession>
<feature type="domain" description="NERD" evidence="1">
    <location>
        <begin position="41"/>
        <end position="157"/>
    </location>
</feature>
<protein>
    <recommendedName>
        <fullName evidence="1">NERD domain-containing protein</fullName>
    </recommendedName>
</protein>
<evidence type="ECO:0000313" key="2">
    <source>
        <dbReference type="EMBL" id="KOO37123.1"/>
    </source>
</evidence>